<dbReference type="EMBL" id="DPRK01000199">
    <property type="protein sequence ID" value="HCY82338.1"/>
    <property type="molecule type" value="Genomic_DNA"/>
</dbReference>
<dbReference type="SMART" id="SM00028">
    <property type="entry name" value="TPR"/>
    <property type="match status" value="3"/>
</dbReference>
<accession>A0A3D6BTP5</accession>
<evidence type="ECO:0000256" key="1">
    <source>
        <dbReference type="PROSITE-ProRule" id="PRU00339"/>
    </source>
</evidence>
<dbReference type="PROSITE" id="PS50005">
    <property type="entry name" value="TPR"/>
    <property type="match status" value="1"/>
</dbReference>
<feature type="repeat" description="TPR" evidence="1">
    <location>
        <begin position="469"/>
        <end position="502"/>
    </location>
</feature>
<dbReference type="AlphaFoldDB" id="A0A3D6BTP5"/>
<dbReference type="Proteomes" id="UP000263268">
    <property type="component" value="Unassembled WGS sequence"/>
</dbReference>
<reference evidence="2 3" key="1">
    <citation type="journal article" date="2018" name="Nat. Biotechnol.">
        <title>A standardized bacterial taxonomy based on genome phylogeny substantially revises the tree of life.</title>
        <authorList>
            <person name="Parks D.H."/>
            <person name="Chuvochina M."/>
            <person name="Waite D.W."/>
            <person name="Rinke C."/>
            <person name="Skarshewski A."/>
            <person name="Chaumeil P.A."/>
            <person name="Hugenholtz P."/>
        </authorList>
    </citation>
    <scope>NUCLEOTIDE SEQUENCE [LARGE SCALE GENOMIC DNA]</scope>
    <source>
        <strain evidence="2">UBA10227</strain>
    </source>
</reference>
<sequence length="516" mass="60492">MIKRIKPLIFITCLCIASTYGQSYSSSFEEGIFETYKKDSIHYNFFESMFAIDSLANNSTVLSYQERVTALIKTFPEKESKEKKEQKRIKFIYDKLHDAFFKKYNLNAYFNNLFEDGTYNCVTASALYAYVFDELNIPYHVKETPSHVFLIAYPKTYKIYLETTVPGEYGFIIPKEDEVKKIIDELISYKLITEEEVVAKGGFMKFYEDFYYGNEFIDKSALIGMQYYNQGLSYLDTEEDDKAINSLNKAKVFFSSPLIKPIIKSIMFDRVNHLEFNTLEDIEYLLELIAIANYPDDYSLGNVESSLYKIIEHDDNDKEFIEAAIEKFKTIQNEKVRNTALEFLYEYLAKQAGTDENLDEALKYSNYILELNPNSKMAQKIIEYVCFKKVALSAFNIEALKEFEENCKTYPFLKENKRYYIALSHLYGSISLNSFKNKDIEVGHKYLQKLEEVLDHNEVLNEVSKMLLSELYVKAGNYYYYKDQYQPAYDIYSKGLSYLPNDSDLTKRAQWSKEEL</sequence>
<name>A0A3D6BTP5_9FLAO</name>
<dbReference type="RefSeq" id="WP_417888973.1">
    <property type="nucleotide sequence ID" value="NZ_JBLWTM010000002.1"/>
</dbReference>
<proteinExistence type="predicted"/>
<evidence type="ECO:0000313" key="2">
    <source>
        <dbReference type="EMBL" id="HCY82338.1"/>
    </source>
</evidence>
<keyword evidence="1" id="KW-0802">TPR repeat</keyword>
<dbReference type="InterPro" id="IPR011990">
    <property type="entry name" value="TPR-like_helical_dom_sf"/>
</dbReference>
<comment type="caution">
    <text evidence="2">The sequence shown here is derived from an EMBL/GenBank/DDBJ whole genome shotgun (WGS) entry which is preliminary data.</text>
</comment>
<dbReference type="InterPro" id="IPR019734">
    <property type="entry name" value="TPR_rpt"/>
</dbReference>
<dbReference type="SUPFAM" id="SSF48452">
    <property type="entry name" value="TPR-like"/>
    <property type="match status" value="1"/>
</dbReference>
<gene>
    <name evidence="2" type="ORF">DHV22_12425</name>
</gene>
<organism evidence="2 3">
    <name type="scientific">Xanthomarina gelatinilytica</name>
    <dbReference type="NCBI Taxonomy" id="1137281"/>
    <lineage>
        <taxon>Bacteria</taxon>
        <taxon>Pseudomonadati</taxon>
        <taxon>Bacteroidota</taxon>
        <taxon>Flavobacteriia</taxon>
        <taxon>Flavobacteriales</taxon>
        <taxon>Flavobacteriaceae</taxon>
        <taxon>Xanthomarina</taxon>
    </lineage>
</organism>
<protein>
    <submittedName>
        <fullName evidence="2">Uncharacterized protein</fullName>
    </submittedName>
</protein>
<evidence type="ECO:0000313" key="3">
    <source>
        <dbReference type="Proteomes" id="UP000263268"/>
    </source>
</evidence>